<protein>
    <submittedName>
        <fullName evidence="6">FMN-linked oxidoreductase</fullName>
    </submittedName>
</protein>
<dbReference type="RefSeq" id="XP_040637857.1">
    <property type="nucleotide sequence ID" value="XM_040786439.1"/>
</dbReference>
<dbReference type="CDD" id="cd04733">
    <property type="entry name" value="OYE_like_2_FMN"/>
    <property type="match status" value="1"/>
</dbReference>
<dbReference type="InterPro" id="IPR001155">
    <property type="entry name" value="OxRdtase_FMN_N"/>
</dbReference>
<dbReference type="Pfam" id="PF00724">
    <property type="entry name" value="Oxidored_FMN"/>
    <property type="match status" value="1"/>
</dbReference>
<keyword evidence="7" id="KW-1185">Reference proteome</keyword>
<dbReference type="AlphaFoldDB" id="A0A017SC09"/>
<name>A0A017SC09_ASPRC</name>
<reference evidence="7" key="1">
    <citation type="journal article" date="2014" name="Nat. Commun.">
        <title>Genomic adaptations of the halophilic Dead Sea filamentous fungus Eurotium rubrum.</title>
        <authorList>
            <person name="Kis-Papo T."/>
            <person name="Weig A.R."/>
            <person name="Riley R."/>
            <person name="Persoh D."/>
            <person name="Salamov A."/>
            <person name="Sun H."/>
            <person name="Lipzen A."/>
            <person name="Wasser S.P."/>
            <person name="Rambold G."/>
            <person name="Grigoriev I.V."/>
            <person name="Nevo E."/>
        </authorList>
    </citation>
    <scope>NUCLEOTIDE SEQUENCE [LARGE SCALE GENOMIC DNA]</scope>
    <source>
        <strain evidence="7">CBS 135680</strain>
    </source>
</reference>
<dbReference type="GO" id="GO:0010181">
    <property type="term" value="F:FMN binding"/>
    <property type="evidence" value="ECO:0007669"/>
    <property type="project" value="InterPro"/>
</dbReference>
<evidence type="ECO:0000256" key="1">
    <source>
        <dbReference type="ARBA" id="ARBA00005979"/>
    </source>
</evidence>
<accession>A0A017SC09</accession>
<dbReference type="STRING" id="1388766.A0A017SC09"/>
<dbReference type="PANTHER" id="PTHR43656:SF5">
    <property type="entry name" value="NADH:FLAVIN OXIDOREDUCTASE_NADH OXIDASE N-TERMINAL DOMAIN-CONTAINING PROTEIN"/>
    <property type="match status" value="1"/>
</dbReference>
<gene>
    <name evidence="6" type="ORF">EURHEDRAFT_516109</name>
</gene>
<evidence type="ECO:0000256" key="3">
    <source>
        <dbReference type="ARBA" id="ARBA00022643"/>
    </source>
</evidence>
<organism evidence="6 7">
    <name type="scientific">Aspergillus ruber (strain CBS 135680)</name>
    <dbReference type="NCBI Taxonomy" id="1388766"/>
    <lineage>
        <taxon>Eukaryota</taxon>
        <taxon>Fungi</taxon>
        <taxon>Dikarya</taxon>
        <taxon>Ascomycota</taxon>
        <taxon>Pezizomycotina</taxon>
        <taxon>Eurotiomycetes</taxon>
        <taxon>Eurotiomycetidae</taxon>
        <taxon>Eurotiales</taxon>
        <taxon>Aspergillaceae</taxon>
        <taxon>Aspergillus</taxon>
        <taxon>Aspergillus subgen. Aspergillus</taxon>
    </lineage>
</organism>
<keyword evidence="3" id="KW-0288">FMN</keyword>
<dbReference type="OrthoDB" id="1663137at2759"/>
<evidence type="ECO:0000313" key="6">
    <source>
        <dbReference type="EMBL" id="EYE94169.1"/>
    </source>
</evidence>
<sequence length="446" mass="48478">MSTTRYDASPADPSALGQPLNFAFSGRTAPNRFLKGAMSERLASFTMADKPNRGIPSPELINLYQHWGEGEIGLSLTGNVMIALDQLEAPGNMIIPSDAPLSGTRFERFSELAGKAKANGSLIVAQVSHPGRQTAAAVQPSPISASEVPLVESPLGIEFATPRAATEEDIADVVEGFAHAAEYLDKAGFDGIQLHAAHGYLLSQFLSSTTNKRTDEYGGELKNRMRLILEIREAVAQRVRKDFVVGIKVNSVEFQEHGFQPEEARVLCETLEENAFDFVELSGGTYEKWAMDEKRETTSKREAFFLDFAQLIVPALKKTKSYLTGGFRSVSGMVDALNVVDGIGLGRPLCQEPYLCSHILAGKVPSAISLHLSQYDFMSTATAALLHIRQIGNHQQPLNLGLAENTPKFYEAVGEYLAVKAQDATGDIYAPPVLRGWNEALSSVVM</sequence>
<dbReference type="InterPro" id="IPR051799">
    <property type="entry name" value="NADH_flavin_oxidoreductase"/>
</dbReference>
<dbReference type="InterPro" id="IPR013785">
    <property type="entry name" value="Aldolase_TIM"/>
</dbReference>
<keyword evidence="4" id="KW-0560">Oxidoreductase</keyword>
<keyword evidence="2" id="KW-0285">Flavoprotein</keyword>
<evidence type="ECO:0000256" key="2">
    <source>
        <dbReference type="ARBA" id="ARBA00022630"/>
    </source>
</evidence>
<comment type="similarity">
    <text evidence="1">Belongs to the NADH:flavin oxidoreductase/NADH oxidase family.</text>
</comment>
<evidence type="ECO:0000259" key="5">
    <source>
        <dbReference type="Pfam" id="PF00724"/>
    </source>
</evidence>
<dbReference type="Proteomes" id="UP000019804">
    <property type="component" value="Unassembled WGS sequence"/>
</dbReference>
<dbReference type="SUPFAM" id="SSF51395">
    <property type="entry name" value="FMN-linked oxidoreductases"/>
    <property type="match status" value="1"/>
</dbReference>
<dbReference type="HOGENOM" id="CLU_012153_6_3_1"/>
<dbReference type="GO" id="GO:0016491">
    <property type="term" value="F:oxidoreductase activity"/>
    <property type="evidence" value="ECO:0007669"/>
    <property type="project" value="UniProtKB-KW"/>
</dbReference>
<proteinExistence type="inferred from homology"/>
<dbReference type="Gene3D" id="3.20.20.70">
    <property type="entry name" value="Aldolase class I"/>
    <property type="match status" value="1"/>
</dbReference>
<evidence type="ECO:0000313" key="7">
    <source>
        <dbReference type="Proteomes" id="UP000019804"/>
    </source>
</evidence>
<dbReference type="EMBL" id="KK088427">
    <property type="protein sequence ID" value="EYE94169.1"/>
    <property type="molecule type" value="Genomic_DNA"/>
</dbReference>
<feature type="domain" description="NADH:flavin oxidoreductase/NADH oxidase N-terminal" evidence="5">
    <location>
        <begin position="105"/>
        <end position="359"/>
    </location>
</feature>
<dbReference type="PANTHER" id="PTHR43656">
    <property type="entry name" value="BINDING OXIDOREDUCTASE, PUTATIVE (AFU_ORTHOLOGUE AFUA_2G08260)-RELATED"/>
    <property type="match status" value="1"/>
</dbReference>
<evidence type="ECO:0000256" key="4">
    <source>
        <dbReference type="ARBA" id="ARBA00023002"/>
    </source>
</evidence>
<dbReference type="GeneID" id="63701563"/>